<evidence type="ECO:0000256" key="1">
    <source>
        <dbReference type="SAM" id="Phobius"/>
    </source>
</evidence>
<dbReference type="VEuPathDB" id="FungiDB:MPH_10285"/>
<reference evidence="2 3" key="1">
    <citation type="journal article" date="2012" name="BMC Genomics">
        <title>Tools to kill: Genome of one of the most destructive plant pathogenic fungi Macrophomina phaseolina.</title>
        <authorList>
            <person name="Islam M.S."/>
            <person name="Haque M.S."/>
            <person name="Islam M.M."/>
            <person name="Emdad E.M."/>
            <person name="Halim A."/>
            <person name="Hossen Q.M.M."/>
            <person name="Hossain M.Z."/>
            <person name="Ahmed B."/>
            <person name="Rahim S."/>
            <person name="Rahman M.S."/>
            <person name="Alam M.M."/>
            <person name="Hou S."/>
            <person name="Wan X."/>
            <person name="Saito J.A."/>
            <person name="Alam M."/>
        </authorList>
    </citation>
    <scope>NUCLEOTIDE SEQUENCE [LARGE SCALE GENOMIC DNA]</scope>
    <source>
        <strain evidence="2 3">MS6</strain>
    </source>
</reference>
<feature type="transmembrane region" description="Helical" evidence="1">
    <location>
        <begin position="48"/>
        <end position="66"/>
    </location>
</feature>
<evidence type="ECO:0008006" key="4">
    <source>
        <dbReference type="Google" id="ProtNLM"/>
    </source>
</evidence>
<dbReference type="AlphaFoldDB" id="K2RR13"/>
<dbReference type="EMBL" id="AHHD01000446">
    <property type="protein sequence ID" value="EKG12619.1"/>
    <property type="molecule type" value="Genomic_DNA"/>
</dbReference>
<protein>
    <recommendedName>
        <fullName evidence="4">Transmembrane protein</fullName>
    </recommendedName>
</protein>
<evidence type="ECO:0000313" key="2">
    <source>
        <dbReference type="EMBL" id="EKG12619.1"/>
    </source>
</evidence>
<evidence type="ECO:0000313" key="3">
    <source>
        <dbReference type="Proteomes" id="UP000007129"/>
    </source>
</evidence>
<dbReference type="HOGENOM" id="CLU_1917440_0_0_1"/>
<gene>
    <name evidence="2" type="ORF">MPH_10285</name>
</gene>
<comment type="caution">
    <text evidence="2">The sequence shown here is derived from an EMBL/GenBank/DDBJ whole genome shotgun (WGS) entry which is preliminary data.</text>
</comment>
<proteinExistence type="predicted"/>
<feature type="transmembrane region" description="Helical" evidence="1">
    <location>
        <begin position="105"/>
        <end position="123"/>
    </location>
</feature>
<sequence>MDWPCYFSGPQPRISLWMARLLQLTELHLGVEKLSTFILRGLLSNLPFFVYLVLAPAALRTAFFLSSTASRDLSKSHPSRESKGEYCWRLAHRISQLVCDRRPQFFLRATFLFFLFLTSFSLFGNPFPFLSP</sequence>
<dbReference type="Proteomes" id="UP000007129">
    <property type="component" value="Unassembled WGS sequence"/>
</dbReference>
<name>K2RR13_MACPH</name>
<keyword evidence="1" id="KW-0472">Membrane</keyword>
<keyword evidence="1" id="KW-0812">Transmembrane</keyword>
<keyword evidence="1" id="KW-1133">Transmembrane helix</keyword>
<organism evidence="2 3">
    <name type="scientific">Macrophomina phaseolina (strain MS6)</name>
    <name type="common">Charcoal rot fungus</name>
    <dbReference type="NCBI Taxonomy" id="1126212"/>
    <lineage>
        <taxon>Eukaryota</taxon>
        <taxon>Fungi</taxon>
        <taxon>Dikarya</taxon>
        <taxon>Ascomycota</taxon>
        <taxon>Pezizomycotina</taxon>
        <taxon>Dothideomycetes</taxon>
        <taxon>Dothideomycetes incertae sedis</taxon>
        <taxon>Botryosphaeriales</taxon>
        <taxon>Botryosphaeriaceae</taxon>
        <taxon>Macrophomina</taxon>
    </lineage>
</organism>
<dbReference type="InParanoid" id="K2RR13"/>
<accession>K2RR13</accession>